<proteinExistence type="predicted"/>
<evidence type="ECO:0000313" key="1">
    <source>
        <dbReference type="EMBL" id="RNA14018.1"/>
    </source>
</evidence>
<comment type="caution">
    <text evidence="1">The sequence shown here is derived from an EMBL/GenBank/DDBJ whole genome shotgun (WGS) entry which is preliminary data.</text>
</comment>
<reference evidence="1 2" key="1">
    <citation type="journal article" date="2018" name="Sci. Rep.">
        <title>Genomic signatures of local adaptation to the degree of environmental predictability in rotifers.</title>
        <authorList>
            <person name="Franch-Gras L."/>
            <person name="Hahn C."/>
            <person name="Garcia-Roger E.M."/>
            <person name="Carmona M.J."/>
            <person name="Serra M."/>
            <person name="Gomez A."/>
        </authorList>
    </citation>
    <scope>NUCLEOTIDE SEQUENCE [LARGE SCALE GENOMIC DNA]</scope>
    <source>
        <strain evidence="1">HYR1</strain>
    </source>
</reference>
<dbReference type="Proteomes" id="UP000276133">
    <property type="component" value="Unassembled WGS sequence"/>
</dbReference>
<gene>
    <name evidence="1" type="ORF">BpHYR1_035945</name>
</gene>
<accession>A0A3M7QSR2</accession>
<sequence>MDISQETESRTTSSNLELTEMGMTWGEATGKKTICMAPLIYQKQIKLHIAKFKLKDCKFGKKSATKGIEVYILQQKEMFLFNLLIN</sequence>
<dbReference type="EMBL" id="REGN01005278">
    <property type="protein sequence ID" value="RNA14018.1"/>
    <property type="molecule type" value="Genomic_DNA"/>
</dbReference>
<name>A0A3M7QSR2_BRAPC</name>
<protein>
    <submittedName>
        <fullName evidence="1">Uncharacterized protein</fullName>
    </submittedName>
</protein>
<keyword evidence="2" id="KW-1185">Reference proteome</keyword>
<organism evidence="1 2">
    <name type="scientific">Brachionus plicatilis</name>
    <name type="common">Marine rotifer</name>
    <name type="synonym">Brachionus muelleri</name>
    <dbReference type="NCBI Taxonomy" id="10195"/>
    <lineage>
        <taxon>Eukaryota</taxon>
        <taxon>Metazoa</taxon>
        <taxon>Spiralia</taxon>
        <taxon>Gnathifera</taxon>
        <taxon>Rotifera</taxon>
        <taxon>Eurotatoria</taxon>
        <taxon>Monogononta</taxon>
        <taxon>Pseudotrocha</taxon>
        <taxon>Ploima</taxon>
        <taxon>Brachionidae</taxon>
        <taxon>Brachionus</taxon>
    </lineage>
</organism>
<evidence type="ECO:0000313" key="2">
    <source>
        <dbReference type="Proteomes" id="UP000276133"/>
    </source>
</evidence>
<dbReference type="AlphaFoldDB" id="A0A3M7QSR2"/>